<feature type="compositionally biased region" description="Pro residues" evidence="5">
    <location>
        <begin position="120"/>
        <end position="135"/>
    </location>
</feature>
<comment type="similarity">
    <text evidence="1 4">Belongs to the plant dirigent protein family.</text>
</comment>
<feature type="compositionally biased region" description="Polar residues" evidence="5">
    <location>
        <begin position="106"/>
        <end position="118"/>
    </location>
</feature>
<keyword evidence="7" id="KW-1185">Reference proteome</keyword>
<dbReference type="Gene3D" id="2.40.480.10">
    <property type="entry name" value="Allene oxide cyclase-like"/>
    <property type="match status" value="1"/>
</dbReference>
<proteinExistence type="inferred from homology"/>
<comment type="subunit">
    <text evidence="2 4">Homodimer.</text>
</comment>
<dbReference type="InterPro" id="IPR044859">
    <property type="entry name" value="Allene_oxi_cyc_Dirigent"/>
</dbReference>
<evidence type="ECO:0000313" key="6">
    <source>
        <dbReference type="EMBL" id="KAK9699483.1"/>
    </source>
</evidence>
<sequence length="305" mass="32096">MTNFFSLPTIPLLLLLVLGLGFTTPSRILDDVTPQSPYSLPPLSPVADSINVLPSAHAPALDTGLPVDQSDQPQPSPDETSTLPGAQAPMDTDTSMDDSPADQPDGPQSNPDDTTSPLTAPGPYPVPTAPLPSDPTPSSGGLDHPAISFYMHDVLGRSQTANNNNNNQAIVTLGQLPSGVPLQNHMFESITAIDEELTDSPELGSSVVGKGQGFYLASSLDGESHTMAFTALLDIDQSHVDAEDNTLTFFGVHQTATPVSRISIVGGTGVYENAKGYATIETLPQQDQYTTDGIDSIAHISVYIY</sequence>
<dbReference type="Proteomes" id="UP001443914">
    <property type="component" value="Unassembled WGS sequence"/>
</dbReference>
<keyword evidence="3 4" id="KW-0964">Secreted</keyword>
<feature type="signal peptide" evidence="4">
    <location>
        <begin position="1"/>
        <end position="23"/>
    </location>
</feature>
<comment type="subcellular location">
    <subcellularLocation>
        <location evidence="4">Secreted</location>
        <location evidence="4">Extracellular space</location>
        <location evidence="4">Apoplast</location>
    </subcellularLocation>
</comment>
<evidence type="ECO:0000256" key="4">
    <source>
        <dbReference type="RuleBase" id="RU363099"/>
    </source>
</evidence>
<evidence type="ECO:0000256" key="1">
    <source>
        <dbReference type="ARBA" id="ARBA00010746"/>
    </source>
</evidence>
<evidence type="ECO:0000256" key="3">
    <source>
        <dbReference type="ARBA" id="ARBA00022525"/>
    </source>
</evidence>
<comment type="function">
    <text evidence="4">Dirigent proteins impart stereoselectivity on the phenoxy radical-coupling reaction, yielding optically active lignans from two molecules of coniferyl alcohol in the biosynthesis of lignans, flavonolignans, and alkaloids and thus plays a central role in plant secondary metabolism.</text>
</comment>
<dbReference type="EMBL" id="JBDFQZ010000008">
    <property type="protein sequence ID" value="KAK9699483.1"/>
    <property type="molecule type" value="Genomic_DNA"/>
</dbReference>
<name>A0AAW1J904_SAPOF</name>
<protein>
    <recommendedName>
        <fullName evidence="4">Dirigent protein</fullName>
    </recommendedName>
</protein>
<evidence type="ECO:0000256" key="2">
    <source>
        <dbReference type="ARBA" id="ARBA00011738"/>
    </source>
</evidence>
<accession>A0AAW1J904</accession>
<keyword evidence="4" id="KW-0732">Signal</keyword>
<dbReference type="PANTHER" id="PTHR46215">
    <property type="entry name" value="DIRIGENT PROTEIN 24-RELATED"/>
    <property type="match status" value="1"/>
</dbReference>
<keyword evidence="4" id="KW-0052">Apoplast</keyword>
<dbReference type="PANTHER" id="PTHR46215:SF15">
    <property type="entry name" value="DIRIGENT PROTEIN 24"/>
    <property type="match status" value="1"/>
</dbReference>
<comment type="caution">
    <text evidence="6">The sequence shown here is derived from an EMBL/GenBank/DDBJ whole genome shotgun (WGS) entry which is preliminary data.</text>
</comment>
<dbReference type="AlphaFoldDB" id="A0AAW1J904"/>
<reference evidence="6" key="1">
    <citation type="submission" date="2024-03" db="EMBL/GenBank/DDBJ databases">
        <title>WGS assembly of Saponaria officinalis var. Norfolk2.</title>
        <authorList>
            <person name="Jenkins J."/>
            <person name="Shu S."/>
            <person name="Grimwood J."/>
            <person name="Barry K."/>
            <person name="Goodstein D."/>
            <person name="Schmutz J."/>
            <person name="Leebens-Mack J."/>
            <person name="Osbourn A."/>
        </authorList>
    </citation>
    <scope>NUCLEOTIDE SEQUENCE [LARGE SCALE GENOMIC DNA]</scope>
    <source>
        <strain evidence="6">JIC</strain>
    </source>
</reference>
<dbReference type="InterPro" id="IPR004265">
    <property type="entry name" value="Dirigent"/>
</dbReference>
<feature type="region of interest" description="Disordered" evidence="5">
    <location>
        <begin position="58"/>
        <end position="145"/>
    </location>
</feature>
<feature type="chain" id="PRO_5043099289" description="Dirigent protein" evidence="4">
    <location>
        <begin position="24"/>
        <end position="305"/>
    </location>
</feature>
<gene>
    <name evidence="6" type="ORF">RND81_08G176400</name>
</gene>
<dbReference type="GO" id="GO:0048046">
    <property type="term" value="C:apoplast"/>
    <property type="evidence" value="ECO:0007669"/>
    <property type="project" value="UniProtKB-SubCell"/>
</dbReference>
<evidence type="ECO:0000256" key="5">
    <source>
        <dbReference type="SAM" id="MobiDB-lite"/>
    </source>
</evidence>
<dbReference type="GO" id="GO:0009699">
    <property type="term" value="P:phenylpropanoid biosynthetic process"/>
    <property type="evidence" value="ECO:0007669"/>
    <property type="project" value="UniProtKB-ARBA"/>
</dbReference>
<evidence type="ECO:0000313" key="7">
    <source>
        <dbReference type="Proteomes" id="UP001443914"/>
    </source>
</evidence>
<organism evidence="6 7">
    <name type="scientific">Saponaria officinalis</name>
    <name type="common">Common soapwort</name>
    <name type="synonym">Lychnis saponaria</name>
    <dbReference type="NCBI Taxonomy" id="3572"/>
    <lineage>
        <taxon>Eukaryota</taxon>
        <taxon>Viridiplantae</taxon>
        <taxon>Streptophyta</taxon>
        <taxon>Embryophyta</taxon>
        <taxon>Tracheophyta</taxon>
        <taxon>Spermatophyta</taxon>
        <taxon>Magnoliopsida</taxon>
        <taxon>eudicotyledons</taxon>
        <taxon>Gunneridae</taxon>
        <taxon>Pentapetalae</taxon>
        <taxon>Caryophyllales</taxon>
        <taxon>Caryophyllaceae</taxon>
        <taxon>Caryophylleae</taxon>
        <taxon>Saponaria</taxon>
    </lineage>
</organism>
<dbReference type="Pfam" id="PF03018">
    <property type="entry name" value="Dirigent"/>
    <property type="match status" value="1"/>
</dbReference>